<feature type="transmembrane region" description="Helical" evidence="1">
    <location>
        <begin position="21"/>
        <end position="40"/>
    </location>
</feature>
<accession>A0ABX2IGJ4</accession>
<keyword evidence="3" id="KW-1185">Reference proteome</keyword>
<gene>
    <name evidence="2" type="ORF">HJ583_010155</name>
</gene>
<proteinExistence type="predicted"/>
<organism evidence="2 3">
    <name type="scientific">Uliginosibacterium aquaticum</name>
    <dbReference type="NCBI Taxonomy" id="2731212"/>
    <lineage>
        <taxon>Bacteria</taxon>
        <taxon>Pseudomonadati</taxon>
        <taxon>Pseudomonadota</taxon>
        <taxon>Betaproteobacteria</taxon>
        <taxon>Rhodocyclales</taxon>
        <taxon>Zoogloeaceae</taxon>
        <taxon>Uliginosibacterium</taxon>
    </lineage>
</organism>
<sequence>MKKAWLFVADRFDALQARERLLVFLGLAALLAGIFMFSVLEPALSRYRQARQSLQESTRSLASLSQEESLLIEGSQRDPDAAERSALGEAEREIALLHSRLTGPEARLLAPERMSALLQALIAAQKNLLLVSIRSGEPVDLLAAASAPAATPGGSSLYRHSVKLVLQGDYPALAAYLHAVESLPVQLEVSAYTLQVQEWPQARLSLTLDFNSLERAWLGF</sequence>
<reference evidence="2 3" key="1">
    <citation type="submission" date="2020-06" db="EMBL/GenBank/DDBJ databases">
        <title>Draft genome of Uliginosibacterium sp. IMCC34675.</title>
        <authorList>
            <person name="Song J."/>
        </authorList>
    </citation>
    <scope>NUCLEOTIDE SEQUENCE [LARGE SCALE GENOMIC DNA]</scope>
    <source>
        <strain evidence="2 3">IMCC34675</strain>
    </source>
</reference>
<dbReference type="Proteomes" id="UP000778523">
    <property type="component" value="Unassembled WGS sequence"/>
</dbReference>
<evidence type="ECO:0000313" key="3">
    <source>
        <dbReference type="Proteomes" id="UP000778523"/>
    </source>
</evidence>
<dbReference type="EMBL" id="JABCSC020000002">
    <property type="protein sequence ID" value="NSL55387.1"/>
    <property type="molecule type" value="Genomic_DNA"/>
</dbReference>
<keyword evidence="1" id="KW-0472">Membrane</keyword>
<keyword evidence="1" id="KW-1133">Transmembrane helix</keyword>
<evidence type="ECO:0000256" key="1">
    <source>
        <dbReference type="SAM" id="Phobius"/>
    </source>
</evidence>
<comment type="caution">
    <text evidence="2">The sequence shown here is derived from an EMBL/GenBank/DDBJ whole genome shotgun (WGS) entry which is preliminary data.</text>
</comment>
<keyword evidence="1" id="KW-0812">Transmembrane</keyword>
<name>A0ABX2IGJ4_9RHOO</name>
<evidence type="ECO:0000313" key="2">
    <source>
        <dbReference type="EMBL" id="NSL55387.1"/>
    </source>
</evidence>
<dbReference type="RefSeq" id="WP_170021800.1">
    <property type="nucleotide sequence ID" value="NZ_JABCSC020000002.1"/>
</dbReference>
<protein>
    <submittedName>
        <fullName evidence="2">Type II secretion system protein M</fullName>
    </submittedName>
</protein>